<comment type="subcellular location">
    <subcellularLocation>
        <location evidence="1">Membrane</location>
    </subcellularLocation>
</comment>
<dbReference type="EMBL" id="FPHD01000057">
    <property type="protein sequence ID" value="SFV61615.1"/>
    <property type="molecule type" value="Genomic_DNA"/>
</dbReference>
<dbReference type="InterPro" id="IPR004846">
    <property type="entry name" value="T2SS/T3SS_dom"/>
</dbReference>
<keyword evidence="3" id="KW-0472">Membrane</keyword>
<dbReference type="PROSITE" id="PS51257">
    <property type="entry name" value="PROKAR_LIPOPROTEIN"/>
    <property type="match status" value="1"/>
</dbReference>
<dbReference type="InterPro" id="IPR013358">
    <property type="entry name" value="Pilus_biogenesis_MshL"/>
</dbReference>
<dbReference type="Pfam" id="PF07655">
    <property type="entry name" value="Secretin_N_2"/>
    <property type="match status" value="1"/>
</dbReference>
<evidence type="ECO:0000256" key="2">
    <source>
        <dbReference type="ARBA" id="ARBA00022729"/>
    </source>
</evidence>
<dbReference type="AlphaFoldDB" id="A0A1W1C793"/>
<organism evidence="6">
    <name type="scientific">hydrothermal vent metagenome</name>
    <dbReference type="NCBI Taxonomy" id="652676"/>
    <lineage>
        <taxon>unclassified sequences</taxon>
        <taxon>metagenomes</taxon>
        <taxon>ecological metagenomes</taxon>
    </lineage>
</organism>
<dbReference type="InterPro" id="IPR011514">
    <property type="entry name" value="Secretin_N_2"/>
</dbReference>
<evidence type="ECO:0000256" key="3">
    <source>
        <dbReference type="ARBA" id="ARBA00023136"/>
    </source>
</evidence>
<reference evidence="6" key="1">
    <citation type="submission" date="2016-10" db="EMBL/GenBank/DDBJ databases">
        <authorList>
            <person name="de Groot N.N."/>
        </authorList>
    </citation>
    <scope>NUCLEOTIDE SEQUENCE</scope>
</reference>
<feature type="domain" description="Type II/III secretion system secretin-like" evidence="4">
    <location>
        <begin position="335"/>
        <end position="507"/>
    </location>
</feature>
<dbReference type="InterPro" id="IPR050810">
    <property type="entry name" value="Bact_Secretion_Sys_Channel"/>
</dbReference>
<accession>A0A1W1C793</accession>
<feature type="domain" description="Secretin N-terminal" evidence="5">
    <location>
        <begin position="114"/>
        <end position="194"/>
    </location>
</feature>
<dbReference type="InterPro" id="IPR001775">
    <property type="entry name" value="GspD/PilQ"/>
</dbReference>
<dbReference type="PANTHER" id="PTHR30332:SF24">
    <property type="entry name" value="SECRETIN GSPD-RELATED"/>
    <property type="match status" value="1"/>
</dbReference>
<sequence>MKRVEKLGVKIIIAFFMLLGVTNTLVAGSCSNKLFSVTIDSKLTIGDVIDNLAETCGLTVVVKDDAAKKRMNKKLYYVKLKNSTLKGFLNTILQDNDLHYTLNGNKLKISYLITRTFRIHYISGQRTGKSNAHVTIANSNNSAASGGSTGGGSGASKTGISIESNDEFKFWKTVENEVQRILIGAADGSTHYTKTGDGWTGPDGQVWEYNPLAPIVNPEAGMVTVTGTERQINRVARYIRTLAKQIKTQVLIDVRILTVTFDDSKTTGVDWSQLYGLQNFTINSLMMARNNIQSATYELETGINKFTLGTNNNPPNGQTVIMNGHSKVSELVKFLGTQGDVKSISSPRVMTLNNQPALISVGKELFYKIKSSSTTSSGGGSTSSEGELVDSVFAGILLDITPEIDSHGMITLKINPSISDTVNTVKSDGGVRSIPPDLVRRQIASVIKVRDGQHAILGGLISSKTGVKINKVPLLGDLPLLEYAFKHEEKINTVEELVLIITPHIIKNAKSVSLKDLGYTKLNEK</sequence>
<dbReference type="GO" id="GO:0015627">
    <property type="term" value="C:type II protein secretion system complex"/>
    <property type="evidence" value="ECO:0007669"/>
    <property type="project" value="TreeGrafter"/>
</dbReference>
<evidence type="ECO:0000256" key="1">
    <source>
        <dbReference type="ARBA" id="ARBA00004370"/>
    </source>
</evidence>
<dbReference type="GO" id="GO:0019867">
    <property type="term" value="C:outer membrane"/>
    <property type="evidence" value="ECO:0007669"/>
    <property type="project" value="InterPro"/>
</dbReference>
<name>A0A1W1C793_9ZZZZ</name>
<evidence type="ECO:0000259" key="4">
    <source>
        <dbReference type="Pfam" id="PF00263"/>
    </source>
</evidence>
<evidence type="ECO:0000259" key="5">
    <source>
        <dbReference type="Pfam" id="PF07655"/>
    </source>
</evidence>
<dbReference type="NCBIfam" id="TIGR02519">
    <property type="entry name" value="pilus_MshL"/>
    <property type="match status" value="1"/>
</dbReference>
<dbReference type="PANTHER" id="PTHR30332">
    <property type="entry name" value="PROBABLE GENERAL SECRETION PATHWAY PROTEIN D"/>
    <property type="match status" value="1"/>
</dbReference>
<evidence type="ECO:0000313" key="6">
    <source>
        <dbReference type="EMBL" id="SFV61615.1"/>
    </source>
</evidence>
<dbReference type="GO" id="GO:0009297">
    <property type="term" value="P:pilus assembly"/>
    <property type="evidence" value="ECO:0007669"/>
    <property type="project" value="InterPro"/>
</dbReference>
<dbReference type="PRINTS" id="PR00811">
    <property type="entry name" value="BCTERIALGSPD"/>
</dbReference>
<proteinExistence type="predicted"/>
<keyword evidence="2" id="KW-0732">Signal</keyword>
<protein>
    <submittedName>
        <fullName evidence="6">Type II secretion outermembrane pore forming protein (PulD)</fullName>
    </submittedName>
</protein>
<gene>
    <name evidence="6" type="ORF">MNB_SV-8-1223</name>
</gene>
<dbReference type="Pfam" id="PF00263">
    <property type="entry name" value="Secretin"/>
    <property type="match status" value="1"/>
</dbReference>
<dbReference type="GO" id="GO:0009306">
    <property type="term" value="P:protein secretion"/>
    <property type="evidence" value="ECO:0007669"/>
    <property type="project" value="InterPro"/>
</dbReference>